<dbReference type="Gene3D" id="3.90.79.10">
    <property type="entry name" value="Nucleoside Triphosphate Pyrophosphohydrolase"/>
    <property type="match status" value="1"/>
</dbReference>
<dbReference type="PANTHER" id="PTHR42944">
    <property type="entry name" value="ADENINE DNA GLYCOSYLASE"/>
    <property type="match status" value="1"/>
</dbReference>
<evidence type="ECO:0000256" key="11">
    <source>
        <dbReference type="ARBA" id="ARBA00023014"/>
    </source>
</evidence>
<comment type="similarity">
    <text evidence="3">Belongs to the Nth/MutY family.</text>
</comment>
<keyword evidence="6" id="KW-0004">4Fe-4S</keyword>
<dbReference type="GO" id="GO:0032357">
    <property type="term" value="F:oxidized purine DNA binding"/>
    <property type="evidence" value="ECO:0007669"/>
    <property type="project" value="TreeGrafter"/>
</dbReference>
<dbReference type="GO" id="GO:0006284">
    <property type="term" value="P:base-excision repair"/>
    <property type="evidence" value="ECO:0007669"/>
    <property type="project" value="InterPro"/>
</dbReference>
<dbReference type="InterPro" id="IPR000445">
    <property type="entry name" value="HhH_motif"/>
</dbReference>
<evidence type="ECO:0000259" key="14">
    <source>
        <dbReference type="SMART" id="SM00478"/>
    </source>
</evidence>
<dbReference type="InterPro" id="IPR005760">
    <property type="entry name" value="A/G_AdeGlyc_MutY"/>
</dbReference>
<evidence type="ECO:0000256" key="10">
    <source>
        <dbReference type="ARBA" id="ARBA00023004"/>
    </source>
</evidence>
<keyword evidence="7" id="KW-0479">Metal-binding</keyword>
<dbReference type="SMART" id="SM00478">
    <property type="entry name" value="ENDO3c"/>
    <property type="match status" value="1"/>
</dbReference>
<dbReference type="InterPro" id="IPR044298">
    <property type="entry name" value="MIG/MutY"/>
</dbReference>
<evidence type="ECO:0000256" key="13">
    <source>
        <dbReference type="ARBA" id="ARBA00023295"/>
    </source>
</evidence>
<comment type="catalytic activity">
    <reaction evidence="1">
        <text>Hydrolyzes free adenine bases from 7,8-dihydro-8-oxoguanine:adenine mismatched double-stranded DNA, leaving an apurinic site.</text>
        <dbReference type="EC" id="3.2.2.31"/>
    </reaction>
</comment>
<evidence type="ECO:0000256" key="2">
    <source>
        <dbReference type="ARBA" id="ARBA00001966"/>
    </source>
</evidence>
<dbReference type="PANTHER" id="PTHR42944:SF1">
    <property type="entry name" value="ADENINE DNA GLYCOSYLASE"/>
    <property type="match status" value="1"/>
</dbReference>
<dbReference type="InterPro" id="IPR011257">
    <property type="entry name" value="DNA_glycosylase"/>
</dbReference>
<keyword evidence="8" id="KW-0227">DNA damage</keyword>
<dbReference type="Pfam" id="PF14815">
    <property type="entry name" value="NUDIX_4"/>
    <property type="match status" value="1"/>
</dbReference>
<dbReference type="EMBL" id="VSSQ01014858">
    <property type="protein sequence ID" value="MPM54555.1"/>
    <property type="molecule type" value="Genomic_DNA"/>
</dbReference>
<gene>
    <name evidence="15" type="primary">mutY_11</name>
    <name evidence="15" type="ORF">SDC9_101333</name>
</gene>
<organism evidence="15">
    <name type="scientific">bioreactor metagenome</name>
    <dbReference type="NCBI Taxonomy" id="1076179"/>
    <lineage>
        <taxon>unclassified sequences</taxon>
        <taxon>metagenomes</taxon>
        <taxon>ecological metagenomes</taxon>
    </lineage>
</organism>
<dbReference type="Pfam" id="PF00730">
    <property type="entry name" value="HhH-GPD"/>
    <property type="match status" value="1"/>
</dbReference>
<dbReference type="CDD" id="cd00056">
    <property type="entry name" value="ENDO3c"/>
    <property type="match status" value="1"/>
</dbReference>
<evidence type="ECO:0000256" key="4">
    <source>
        <dbReference type="ARBA" id="ARBA00012045"/>
    </source>
</evidence>
<dbReference type="GO" id="GO:0035485">
    <property type="term" value="F:adenine/guanine mispair binding"/>
    <property type="evidence" value="ECO:0007669"/>
    <property type="project" value="TreeGrafter"/>
</dbReference>
<evidence type="ECO:0000256" key="5">
    <source>
        <dbReference type="ARBA" id="ARBA00022023"/>
    </source>
</evidence>
<reference evidence="15" key="1">
    <citation type="submission" date="2019-08" db="EMBL/GenBank/DDBJ databases">
        <authorList>
            <person name="Kucharzyk K."/>
            <person name="Murdoch R.W."/>
            <person name="Higgins S."/>
            <person name="Loffler F."/>
        </authorList>
    </citation>
    <scope>NUCLEOTIDE SEQUENCE</scope>
</reference>
<dbReference type="GO" id="GO:0046872">
    <property type="term" value="F:metal ion binding"/>
    <property type="evidence" value="ECO:0007669"/>
    <property type="project" value="UniProtKB-KW"/>
</dbReference>
<dbReference type="GO" id="GO:0006298">
    <property type="term" value="P:mismatch repair"/>
    <property type="evidence" value="ECO:0007669"/>
    <property type="project" value="TreeGrafter"/>
</dbReference>
<dbReference type="AlphaFoldDB" id="A0A645AMU8"/>
<keyword evidence="9 15" id="KW-0378">Hydrolase</keyword>
<dbReference type="FunFam" id="1.10.340.30:FF:000002">
    <property type="entry name" value="Adenine DNA glycosylase"/>
    <property type="match status" value="1"/>
</dbReference>
<dbReference type="SUPFAM" id="SSF48150">
    <property type="entry name" value="DNA-glycosylase"/>
    <property type="match status" value="1"/>
</dbReference>
<dbReference type="SUPFAM" id="SSF55811">
    <property type="entry name" value="Nudix"/>
    <property type="match status" value="1"/>
</dbReference>
<dbReference type="GO" id="GO:0034039">
    <property type="term" value="F:8-oxo-7,8-dihydroguanine DNA N-glycosylase activity"/>
    <property type="evidence" value="ECO:0007669"/>
    <property type="project" value="TreeGrafter"/>
</dbReference>
<evidence type="ECO:0000256" key="8">
    <source>
        <dbReference type="ARBA" id="ARBA00022763"/>
    </source>
</evidence>
<dbReference type="InterPro" id="IPR029119">
    <property type="entry name" value="MutY_C"/>
</dbReference>
<comment type="caution">
    <text evidence="15">The sequence shown here is derived from an EMBL/GenBank/DDBJ whole genome shotgun (WGS) entry which is preliminary data.</text>
</comment>
<accession>A0A645AMU8</accession>
<evidence type="ECO:0000256" key="6">
    <source>
        <dbReference type="ARBA" id="ARBA00022485"/>
    </source>
</evidence>
<dbReference type="InterPro" id="IPR003265">
    <property type="entry name" value="HhH-GPD_domain"/>
</dbReference>
<keyword evidence="12" id="KW-0234">DNA repair</keyword>
<dbReference type="GO" id="GO:0000701">
    <property type="term" value="F:purine-specific mismatch base pair DNA N-glycosylase activity"/>
    <property type="evidence" value="ECO:0007669"/>
    <property type="project" value="UniProtKB-EC"/>
</dbReference>
<evidence type="ECO:0000256" key="12">
    <source>
        <dbReference type="ARBA" id="ARBA00023204"/>
    </source>
</evidence>
<dbReference type="CDD" id="cd03431">
    <property type="entry name" value="NUDIX_DNA_Glycosylase_C-MutY"/>
    <property type="match status" value="1"/>
</dbReference>
<feature type="domain" description="HhH-GPD" evidence="14">
    <location>
        <begin position="58"/>
        <end position="209"/>
    </location>
</feature>
<evidence type="ECO:0000256" key="1">
    <source>
        <dbReference type="ARBA" id="ARBA00000843"/>
    </source>
</evidence>
<dbReference type="Pfam" id="PF00633">
    <property type="entry name" value="HHH"/>
    <property type="match status" value="1"/>
</dbReference>
<evidence type="ECO:0000313" key="15">
    <source>
        <dbReference type="EMBL" id="MPM54555.1"/>
    </source>
</evidence>
<sequence length="425" mass="48119">MTNSEHQKIFKAAGIEMWSAEKIQAFRKALLDWYDKEKRDLPWRRTSDPYSIWVSEIMLQQTRVDTVIPYYHNFLDKFPDIAALAAAPEDAILKAWEGLGYYSRVKNMQIAAQQIVADYNGAFPKNPQEIAKLKGIGPYTAGAVSSIAFQIPEPAVDGNVMRVISRLFEIDADIAKPASRKIFEAVVRELIDPERPGDFNQALMDLGSSICSPLNPQPEISPIKAFNAAYKNGTMHLYPVKSKAKRPVPMNLQGIILQNKEKQFLLEKRPSSGLLADFWTFPLIQLDLDAIPGTVAAEPESAASIQTELLVAEEFQKLTETANKSDKKLPSFNQIEAKLSEVVAEKYGLKPVWLKAETGSVNHVFSHIKWHITGYYGRVLTKEDSRLPEQCRWVSENDFADYALPVPQQKMWQQFQQQTRKEFGL</sequence>
<dbReference type="Gene3D" id="1.10.1670.10">
    <property type="entry name" value="Helix-hairpin-Helix base-excision DNA repair enzymes (C-terminal)"/>
    <property type="match status" value="1"/>
</dbReference>
<keyword evidence="10" id="KW-0408">Iron</keyword>
<protein>
    <recommendedName>
        <fullName evidence="5">Adenine DNA glycosylase</fullName>
        <ecNumber evidence="4">3.2.2.31</ecNumber>
    </recommendedName>
</protein>
<dbReference type="InterPro" id="IPR023170">
    <property type="entry name" value="HhH_base_excis_C"/>
</dbReference>
<dbReference type="EC" id="3.2.2.31" evidence="4"/>
<dbReference type="NCBIfam" id="TIGR01084">
    <property type="entry name" value="mutY"/>
    <property type="match status" value="1"/>
</dbReference>
<proteinExistence type="inferred from homology"/>
<name>A0A645AMU8_9ZZZZ</name>
<evidence type="ECO:0000256" key="9">
    <source>
        <dbReference type="ARBA" id="ARBA00022801"/>
    </source>
</evidence>
<dbReference type="GO" id="GO:0051539">
    <property type="term" value="F:4 iron, 4 sulfur cluster binding"/>
    <property type="evidence" value="ECO:0007669"/>
    <property type="project" value="UniProtKB-KW"/>
</dbReference>
<keyword evidence="11" id="KW-0411">Iron-sulfur</keyword>
<dbReference type="InterPro" id="IPR015797">
    <property type="entry name" value="NUDIX_hydrolase-like_dom_sf"/>
</dbReference>
<keyword evidence="13 15" id="KW-0326">Glycosidase</keyword>
<comment type="cofactor">
    <cofactor evidence="2">
        <name>[4Fe-4S] cluster</name>
        <dbReference type="ChEBI" id="CHEBI:49883"/>
    </cofactor>
</comment>
<evidence type="ECO:0000256" key="7">
    <source>
        <dbReference type="ARBA" id="ARBA00022723"/>
    </source>
</evidence>
<dbReference type="Gene3D" id="1.10.340.30">
    <property type="entry name" value="Hypothetical protein, domain 2"/>
    <property type="match status" value="1"/>
</dbReference>
<evidence type="ECO:0000256" key="3">
    <source>
        <dbReference type="ARBA" id="ARBA00008343"/>
    </source>
</evidence>